<evidence type="ECO:0000256" key="6">
    <source>
        <dbReference type="ARBA" id="ARBA00022840"/>
    </source>
</evidence>
<dbReference type="GO" id="GO:0006281">
    <property type="term" value="P:DNA repair"/>
    <property type="evidence" value="ECO:0007669"/>
    <property type="project" value="UniProtKB-KW"/>
</dbReference>
<dbReference type="CDD" id="cd03241">
    <property type="entry name" value="ABC_RecN"/>
    <property type="match status" value="1"/>
</dbReference>
<evidence type="ECO:0000256" key="2">
    <source>
        <dbReference type="ARBA" id="ARBA00009441"/>
    </source>
</evidence>
<comment type="function">
    <text evidence="1 9">May be involved in recombinational repair of damaged DNA.</text>
</comment>
<evidence type="ECO:0000256" key="4">
    <source>
        <dbReference type="ARBA" id="ARBA00022741"/>
    </source>
</evidence>
<name>A0A383TVJ2_9FLAO</name>
<dbReference type="PANTHER" id="PTHR11059:SF0">
    <property type="entry name" value="DNA REPAIR PROTEIN RECN"/>
    <property type="match status" value="1"/>
</dbReference>
<feature type="domain" description="RecF/RecN/SMC N-terminal" evidence="11">
    <location>
        <begin position="1"/>
        <end position="506"/>
    </location>
</feature>
<evidence type="ECO:0000256" key="9">
    <source>
        <dbReference type="PIRNR" id="PIRNR003128"/>
    </source>
</evidence>
<dbReference type="GO" id="GO:0006310">
    <property type="term" value="P:DNA recombination"/>
    <property type="evidence" value="ECO:0007669"/>
    <property type="project" value="InterPro"/>
</dbReference>
<dbReference type="EMBL" id="UNSC01000002">
    <property type="protein sequence ID" value="SZD71644.1"/>
    <property type="molecule type" value="Genomic_DNA"/>
</dbReference>
<keyword evidence="10" id="KW-0175">Coiled coil</keyword>
<dbReference type="PIRSF" id="PIRSF003128">
    <property type="entry name" value="RecN"/>
    <property type="match status" value="1"/>
</dbReference>
<comment type="similarity">
    <text evidence="2 9">Belongs to the RecN family.</text>
</comment>
<organism evidence="12 13">
    <name type="scientific">Candidatus Ornithobacterium hominis</name>
    <dbReference type="NCBI Taxonomy" id="2497989"/>
    <lineage>
        <taxon>Bacteria</taxon>
        <taxon>Pseudomonadati</taxon>
        <taxon>Bacteroidota</taxon>
        <taxon>Flavobacteriia</taxon>
        <taxon>Flavobacteriales</taxon>
        <taxon>Weeksellaceae</taxon>
        <taxon>Ornithobacterium</taxon>
    </lineage>
</organism>
<dbReference type="GO" id="GO:0009432">
    <property type="term" value="P:SOS response"/>
    <property type="evidence" value="ECO:0007669"/>
    <property type="project" value="TreeGrafter"/>
</dbReference>
<evidence type="ECO:0000256" key="1">
    <source>
        <dbReference type="ARBA" id="ARBA00003618"/>
    </source>
</evidence>
<keyword evidence="13" id="KW-1185">Reference proteome</keyword>
<protein>
    <recommendedName>
        <fullName evidence="3 9">DNA repair protein RecN</fullName>
    </recommendedName>
    <alternativeName>
        <fullName evidence="8 9">Recombination protein N</fullName>
    </alternativeName>
</protein>
<evidence type="ECO:0000259" key="11">
    <source>
        <dbReference type="Pfam" id="PF02463"/>
    </source>
</evidence>
<accession>A0A383TVJ2</accession>
<keyword evidence="4" id="KW-0547">Nucleotide-binding</keyword>
<feature type="coiled-coil region" evidence="10">
    <location>
        <begin position="200"/>
        <end position="230"/>
    </location>
</feature>
<dbReference type="RefSeq" id="WP_119059106.1">
    <property type="nucleotide sequence ID" value="NZ_UNSC01000002.1"/>
</dbReference>
<evidence type="ECO:0000256" key="10">
    <source>
        <dbReference type="SAM" id="Coils"/>
    </source>
</evidence>
<dbReference type="InterPro" id="IPR004604">
    <property type="entry name" value="DNA_recomb/repair_RecN"/>
</dbReference>
<evidence type="ECO:0000256" key="8">
    <source>
        <dbReference type="ARBA" id="ARBA00033408"/>
    </source>
</evidence>
<dbReference type="PANTHER" id="PTHR11059">
    <property type="entry name" value="DNA REPAIR PROTEIN RECN"/>
    <property type="match status" value="1"/>
</dbReference>
<evidence type="ECO:0000313" key="12">
    <source>
        <dbReference type="EMBL" id="SZD71644.1"/>
    </source>
</evidence>
<dbReference type="SUPFAM" id="SSF52540">
    <property type="entry name" value="P-loop containing nucleoside triphosphate hydrolases"/>
    <property type="match status" value="1"/>
</dbReference>
<keyword evidence="5 9" id="KW-0227">DNA damage</keyword>
<dbReference type="InterPro" id="IPR027417">
    <property type="entry name" value="P-loop_NTPase"/>
</dbReference>
<proteinExistence type="inferred from homology"/>
<evidence type="ECO:0000313" key="13">
    <source>
        <dbReference type="Proteomes" id="UP000262142"/>
    </source>
</evidence>
<evidence type="ECO:0000256" key="7">
    <source>
        <dbReference type="ARBA" id="ARBA00023204"/>
    </source>
</evidence>
<dbReference type="OrthoDB" id="9806954at2"/>
<evidence type="ECO:0000256" key="5">
    <source>
        <dbReference type="ARBA" id="ARBA00022763"/>
    </source>
</evidence>
<reference evidence="12 13" key="1">
    <citation type="submission" date="2018-09" db="EMBL/GenBank/DDBJ databases">
        <authorList>
            <consortium name="Pathogen Informatics"/>
        </authorList>
    </citation>
    <scope>NUCLEOTIDE SEQUENCE [LARGE SCALE GENOMIC DNA]</scope>
    <source>
        <strain evidence="12 13">OH-22767</strain>
    </source>
</reference>
<dbReference type="GO" id="GO:0043590">
    <property type="term" value="C:bacterial nucleoid"/>
    <property type="evidence" value="ECO:0007669"/>
    <property type="project" value="TreeGrafter"/>
</dbReference>
<dbReference type="GO" id="GO:0005524">
    <property type="term" value="F:ATP binding"/>
    <property type="evidence" value="ECO:0007669"/>
    <property type="project" value="UniProtKB-KW"/>
</dbReference>
<dbReference type="InterPro" id="IPR003395">
    <property type="entry name" value="RecF/RecN/SMC_N"/>
</dbReference>
<dbReference type="AlphaFoldDB" id="A0A383TVJ2"/>
<feature type="coiled-coil region" evidence="10">
    <location>
        <begin position="261"/>
        <end position="362"/>
    </location>
</feature>
<sequence>MLKHLFIKNYTLIDELNLDFAQGFTTITGETGAGKSILLGGLKLVLGERADLKALKNSEEKCVIEAEFDISNLGLQSFFLENDLDYEPLSILRRDILPSGKTRAFVNDVPTTLSVISELSNHLIDVHSQFDSASIITAEFQFDWLDTLANQLKLREEYQTLLSEFHQTEIKLKEFILQQETWEKERELNEFIFTELDSIAGLENIVLEDLEAELNRLENAEQIIQNLSQMDVLISGEPGIEQLLNELFMKIKEVSTYFKLGQEIQSRIENVKIEINELSRDISHSADDIEPNPELQQEIKEKINKVNALLQKHKKNDIAELVDYKNELSEKLLQAAESNENIQRLDNKRVELLQQLENLSEILIEGRKKVIPNVENEILESLKKMGMDKSRISIQIERISHFNQYGKNQIQFLFSANPGLELTPIEKSVSGGERSRLVLAIKKSLSRYRSLPTLILDEVDTGVSGKIAGQMGQMMKEMSQDLQVIAITHLPQVAALGEQHLKVEKKISGEKTTTNVSKLSDNERLNEIAQMISGDEISEAALNQARELIS</sequence>
<gene>
    <name evidence="12" type="primary">recN</name>
    <name evidence="12" type="ORF">SAMEA104719789_00684</name>
</gene>
<dbReference type="Gene3D" id="3.40.50.300">
    <property type="entry name" value="P-loop containing nucleotide triphosphate hydrolases"/>
    <property type="match status" value="2"/>
</dbReference>
<dbReference type="Proteomes" id="UP000262142">
    <property type="component" value="Unassembled WGS sequence"/>
</dbReference>
<keyword evidence="7 9" id="KW-0234">DNA repair</keyword>
<evidence type="ECO:0000256" key="3">
    <source>
        <dbReference type="ARBA" id="ARBA00021315"/>
    </source>
</evidence>
<keyword evidence="6" id="KW-0067">ATP-binding</keyword>
<dbReference type="Pfam" id="PF02463">
    <property type="entry name" value="SMC_N"/>
    <property type="match status" value="1"/>
</dbReference>